<accession>A0A9P8TQI2</accession>
<organism evidence="1 2">
    <name type="scientific">Wickerhamomyces pijperi</name>
    <name type="common">Yeast</name>
    <name type="synonym">Pichia pijperi</name>
    <dbReference type="NCBI Taxonomy" id="599730"/>
    <lineage>
        <taxon>Eukaryota</taxon>
        <taxon>Fungi</taxon>
        <taxon>Dikarya</taxon>
        <taxon>Ascomycota</taxon>
        <taxon>Saccharomycotina</taxon>
        <taxon>Saccharomycetes</taxon>
        <taxon>Phaffomycetales</taxon>
        <taxon>Wickerhamomycetaceae</taxon>
        <taxon>Wickerhamomyces</taxon>
    </lineage>
</organism>
<dbReference type="Proteomes" id="UP000774326">
    <property type="component" value="Unassembled WGS sequence"/>
</dbReference>
<reference evidence="1" key="1">
    <citation type="journal article" date="2021" name="Open Biol.">
        <title>Shared evolutionary footprints suggest mitochondrial oxidative damage underlies multiple complex I losses in fungi.</title>
        <authorList>
            <person name="Schikora-Tamarit M.A."/>
            <person name="Marcet-Houben M."/>
            <person name="Nosek J."/>
            <person name="Gabaldon T."/>
        </authorList>
    </citation>
    <scope>NUCLEOTIDE SEQUENCE</scope>
    <source>
        <strain evidence="1">CBS2887</strain>
    </source>
</reference>
<evidence type="ECO:0000313" key="2">
    <source>
        <dbReference type="Proteomes" id="UP000774326"/>
    </source>
</evidence>
<dbReference type="EMBL" id="JAEUBG010000872">
    <property type="protein sequence ID" value="KAH3687289.1"/>
    <property type="molecule type" value="Genomic_DNA"/>
</dbReference>
<reference evidence="1" key="2">
    <citation type="submission" date="2021-01" db="EMBL/GenBank/DDBJ databases">
        <authorList>
            <person name="Schikora-Tamarit M.A."/>
        </authorList>
    </citation>
    <scope>NUCLEOTIDE SEQUENCE</scope>
    <source>
        <strain evidence="1">CBS2887</strain>
    </source>
</reference>
<gene>
    <name evidence="1" type="ORF">WICPIJ_001712</name>
</gene>
<comment type="caution">
    <text evidence="1">The sequence shown here is derived from an EMBL/GenBank/DDBJ whole genome shotgun (WGS) entry which is preliminary data.</text>
</comment>
<protein>
    <submittedName>
        <fullName evidence="1">Uncharacterized protein</fullName>
    </submittedName>
</protein>
<sequence length="83" mass="9162">MSVREGTGQDNLVYALWLEADSMITTVNGGESEFTSWGTLLMDNSMVVVKDFFNIDDNAQLLGVCSGESVCVWIVDFDIVFTN</sequence>
<proteinExistence type="predicted"/>
<keyword evidence="2" id="KW-1185">Reference proteome</keyword>
<evidence type="ECO:0000313" key="1">
    <source>
        <dbReference type="EMBL" id="KAH3687289.1"/>
    </source>
</evidence>
<name>A0A9P8TQI2_WICPI</name>
<dbReference type="AlphaFoldDB" id="A0A9P8TQI2"/>